<name>A0A9D1AQ02_9FIRM</name>
<dbReference type="EMBL" id="DVHE01000012">
    <property type="protein sequence ID" value="HIR49945.1"/>
    <property type="molecule type" value="Genomic_DNA"/>
</dbReference>
<reference evidence="1" key="1">
    <citation type="submission" date="2020-10" db="EMBL/GenBank/DDBJ databases">
        <authorList>
            <person name="Gilroy R."/>
        </authorList>
    </citation>
    <scope>NUCLEOTIDE SEQUENCE</scope>
    <source>
        <strain evidence="1">ChiBcec15-4380</strain>
    </source>
</reference>
<evidence type="ECO:0000313" key="1">
    <source>
        <dbReference type="EMBL" id="HIR49945.1"/>
    </source>
</evidence>
<evidence type="ECO:0000313" key="2">
    <source>
        <dbReference type="Proteomes" id="UP000824239"/>
    </source>
</evidence>
<dbReference type="Proteomes" id="UP000824239">
    <property type="component" value="Unassembled WGS sequence"/>
</dbReference>
<reference evidence="1" key="2">
    <citation type="journal article" date="2021" name="PeerJ">
        <title>Extensive microbial diversity within the chicken gut microbiome revealed by metagenomics and culture.</title>
        <authorList>
            <person name="Gilroy R."/>
            <person name="Ravi A."/>
            <person name="Getino M."/>
            <person name="Pursley I."/>
            <person name="Horton D.L."/>
            <person name="Alikhan N.F."/>
            <person name="Baker D."/>
            <person name="Gharbi K."/>
            <person name="Hall N."/>
            <person name="Watson M."/>
            <person name="Adriaenssens E.M."/>
            <person name="Foster-Nyarko E."/>
            <person name="Jarju S."/>
            <person name="Secka A."/>
            <person name="Antonio M."/>
            <person name="Oren A."/>
            <person name="Chaudhuri R.R."/>
            <person name="La Ragione R."/>
            <person name="Hildebrand F."/>
            <person name="Pallen M.J."/>
        </authorList>
    </citation>
    <scope>NUCLEOTIDE SEQUENCE</scope>
    <source>
        <strain evidence="1">ChiBcec15-4380</strain>
    </source>
</reference>
<gene>
    <name evidence="1" type="ORF">IAA53_01435</name>
</gene>
<proteinExistence type="predicted"/>
<protein>
    <submittedName>
        <fullName evidence="1">Uncharacterized protein</fullName>
    </submittedName>
</protein>
<dbReference type="AlphaFoldDB" id="A0A9D1AQ02"/>
<accession>A0A9D1AQ02</accession>
<comment type="caution">
    <text evidence="1">The sequence shown here is derived from an EMBL/GenBank/DDBJ whole genome shotgun (WGS) entry which is preliminary data.</text>
</comment>
<sequence>MTLPTSALSVFRRGRRIVQVSNVDNIADQESLQAYADRLRLQSMQSYDTITLYTANKPGHGVRDTVAVVHPEAGGLYQEIAWSLVLEPGAQMYHKLQKAVIV</sequence>
<organism evidence="1 2">
    <name type="scientific">Candidatus Avoscillospira avicola</name>
    <dbReference type="NCBI Taxonomy" id="2840706"/>
    <lineage>
        <taxon>Bacteria</taxon>
        <taxon>Bacillati</taxon>
        <taxon>Bacillota</taxon>
        <taxon>Clostridia</taxon>
        <taxon>Eubacteriales</taxon>
        <taxon>Oscillospiraceae</taxon>
        <taxon>Oscillospiraceae incertae sedis</taxon>
        <taxon>Candidatus Avoscillospira</taxon>
    </lineage>
</organism>